<comment type="caution">
    <text evidence="2">The sequence shown here is derived from an EMBL/GenBank/DDBJ whole genome shotgun (WGS) entry which is preliminary data.</text>
</comment>
<evidence type="ECO:0000313" key="3">
    <source>
        <dbReference type="Proteomes" id="UP000823388"/>
    </source>
</evidence>
<feature type="region of interest" description="Disordered" evidence="1">
    <location>
        <begin position="1"/>
        <end position="81"/>
    </location>
</feature>
<proteinExistence type="predicted"/>
<dbReference type="Proteomes" id="UP000823388">
    <property type="component" value="Chromosome 6N"/>
</dbReference>
<dbReference type="EMBL" id="CM029048">
    <property type="protein sequence ID" value="KAG2577034.1"/>
    <property type="molecule type" value="Genomic_DNA"/>
</dbReference>
<name>A0A8T0QV93_PANVG</name>
<organism evidence="2 3">
    <name type="scientific">Panicum virgatum</name>
    <name type="common">Blackwell switchgrass</name>
    <dbReference type="NCBI Taxonomy" id="38727"/>
    <lineage>
        <taxon>Eukaryota</taxon>
        <taxon>Viridiplantae</taxon>
        <taxon>Streptophyta</taxon>
        <taxon>Embryophyta</taxon>
        <taxon>Tracheophyta</taxon>
        <taxon>Spermatophyta</taxon>
        <taxon>Magnoliopsida</taxon>
        <taxon>Liliopsida</taxon>
        <taxon>Poales</taxon>
        <taxon>Poaceae</taxon>
        <taxon>PACMAD clade</taxon>
        <taxon>Panicoideae</taxon>
        <taxon>Panicodae</taxon>
        <taxon>Paniceae</taxon>
        <taxon>Panicinae</taxon>
        <taxon>Panicum</taxon>
        <taxon>Panicum sect. Hiantes</taxon>
    </lineage>
</organism>
<evidence type="ECO:0000313" key="2">
    <source>
        <dbReference type="EMBL" id="KAG2577034.1"/>
    </source>
</evidence>
<accession>A0A8T0QV93</accession>
<sequence>MRPPAAPEQWSSGGRRRPGGGGVSVPERKEATGRRRRRPGKQRKEGGGAWASAEIRGRRQPPASDLDREQRGGGLGRLLKRPCSAVLPDFTSKNVEMSETNVKTA</sequence>
<keyword evidence="3" id="KW-1185">Reference proteome</keyword>
<reference evidence="2" key="1">
    <citation type="submission" date="2020-05" db="EMBL/GenBank/DDBJ databases">
        <title>WGS assembly of Panicum virgatum.</title>
        <authorList>
            <person name="Lovell J.T."/>
            <person name="Jenkins J."/>
            <person name="Shu S."/>
            <person name="Juenger T.E."/>
            <person name="Schmutz J."/>
        </authorList>
    </citation>
    <scope>NUCLEOTIDE SEQUENCE</scope>
    <source>
        <strain evidence="2">AP13</strain>
    </source>
</reference>
<evidence type="ECO:0000256" key="1">
    <source>
        <dbReference type="SAM" id="MobiDB-lite"/>
    </source>
</evidence>
<protein>
    <submittedName>
        <fullName evidence="2">Uncharacterized protein</fullName>
    </submittedName>
</protein>
<dbReference type="AlphaFoldDB" id="A0A8T0QV93"/>
<gene>
    <name evidence="2" type="ORF">PVAP13_6NG077460</name>
</gene>